<feature type="non-terminal residue" evidence="10">
    <location>
        <position position="447"/>
    </location>
</feature>
<dbReference type="Gene3D" id="1.20.5.170">
    <property type="match status" value="1"/>
</dbReference>
<dbReference type="GO" id="GO:0000978">
    <property type="term" value="F:RNA polymerase II cis-regulatory region sequence-specific DNA binding"/>
    <property type="evidence" value="ECO:0007669"/>
    <property type="project" value="TreeGrafter"/>
</dbReference>
<evidence type="ECO:0000259" key="9">
    <source>
        <dbReference type="PROSITE" id="PS50217"/>
    </source>
</evidence>
<dbReference type="CDD" id="cd14689">
    <property type="entry name" value="bZIP_CREB3"/>
    <property type="match status" value="1"/>
</dbReference>
<dbReference type="InterPro" id="IPR051381">
    <property type="entry name" value="CREB_ATF_subfamily"/>
</dbReference>
<keyword evidence="3" id="KW-0805">Transcription regulation</keyword>
<evidence type="ECO:0000313" key="11">
    <source>
        <dbReference type="Proteomes" id="UP000541181"/>
    </source>
</evidence>
<dbReference type="Pfam" id="PF00170">
    <property type="entry name" value="bZIP_1"/>
    <property type="match status" value="1"/>
</dbReference>
<protein>
    <submittedName>
        <fullName evidence="10">CREB3 protein</fullName>
    </submittedName>
</protein>
<comment type="subcellular location">
    <subcellularLocation>
        <location evidence="1">Endoplasmic reticulum membrane</location>
        <topology evidence="1">Single-pass type II membrane protein</topology>
    </subcellularLocation>
</comment>
<evidence type="ECO:0000313" key="10">
    <source>
        <dbReference type="EMBL" id="NWS62251.1"/>
    </source>
</evidence>
<dbReference type="OrthoDB" id="674948at2759"/>
<keyword evidence="7" id="KW-0175">Coiled coil</keyword>
<name>A0A7K5GYW3_9AVES</name>
<feature type="compositionally biased region" description="Low complexity" evidence="8">
    <location>
        <begin position="87"/>
        <end position="100"/>
    </location>
</feature>
<evidence type="ECO:0000256" key="8">
    <source>
        <dbReference type="SAM" id="MobiDB-lite"/>
    </source>
</evidence>
<comment type="similarity">
    <text evidence="2">Belongs to the bZIP family. ATF subfamily.</text>
</comment>
<feature type="non-terminal residue" evidence="10">
    <location>
        <position position="1"/>
    </location>
</feature>
<evidence type="ECO:0000256" key="4">
    <source>
        <dbReference type="ARBA" id="ARBA00023125"/>
    </source>
</evidence>
<feature type="region of interest" description="Disordered" evidence="8">
    <location>
        <begin position="354"/>
        <end position="395"/>
    </location>
</feature>
<sequence length="447" mass="48841">MSYPEELAVLADGDLLDFLLKDDAPCPEIPGEENGLLEDWDMPDPELLDKEVDDFISSLLSPVKDEPAMLQGYSPADYDSGISEHQPLSQSPGSNFSSSPWSSDVVQVDHNYSLHWDCPTLANVMSDMAGGDVSADIGNFPVAVDAGPQVVPGATMQVLTALSSDFPELVLTGEEMQLLEREGVLLPTCLPLTEGNWPLKKVRRKVRNKQSCRDSRRRRRVYVGGVESSVAAYIAENHKLEKKVQLLQKRNTSLLKQLRKLRALVKESTAITTTAETHTMVVVLSFCLVLSPSICSSESGEPQLQLRAGSTSLAVLPQQIHGFPNQVVPEVQENAVLEGFSPEPENQLLLGCLSQSQKEEQSPPDADPGSSFNSPPNADPRSSFNNNLSPDPPAAVACELAPLEPQTHWSQVDPLQPEVLVVWKTNRQEQVEDSAMVVIKQACANEM</sequence>
<dbReference type="InterPro" id="IPR004827">
    <property type="entry name" value="bZIP"/>
</dbReference>
<dbReference type="AlphaFoldDB" id="A0A7K5GYW3"/>
<dbReference type="Proteomes" id="UP000541181">
    <property type="component" value="Unassembled WGS sequence"/>
</dbReference>
<comment type="caution">
    <text evidence="10">The sequence shown here is derived from an EMBL/GenBank/DDBJ whole genome shotgun (WGS) entry which is preliminary data.</text>
</comment>
<feature type="coiled-coil region" evidence="7">
    <location>
        <begin position="230"/>
        <end position="264"/>
    </location>
</feature>
<organism evidence="10 11">
    <name type="scientific">Chunga burmeisteri</name>
    <name type="common">Black-legged seriema</name>
    <dbReference type="NCBI Taxonomy" id="1352770"/>
    <lineage>
        <taxon>Eukaryota</taxon>
        <taxon>Metazoa</taxon>
        <taxon>Chordata</taxon>
        <taxon>Craniata</taxon>
        <taxon>Vertebrata</taxon>
        <taxon>Euteleostomi</taxon>
        <taxon>Archelosauria</taxon>
        <taxon>Archosauria</taxon>
        <taxon>Dinosauria</taxon>
        <taxon>Saurischia</taxon>
        <taxon>Theropoda</taxon>
        <taxon>Coelurosauria</taxon>
        <taxon>Aves</taxon>
        <taxon>Neognathae</taxon>
        <taxon>Neoaves</taxon>
        <taxon>Telluraves</taxon>
        <taxon>Australaves</taxon>
        <taxon>Cariamiformes</taxon>
        <taxon>Cariamidae</taxon>
        <taxon>Chunga</taxon>
    </lineage>
</organism>
<reference evidence="10 11" key="1">
    <citation type="submission" date="2019-09" db="EMBL/GenBank/DDBJ databases">
        <title>Bird 10,000 Genomes (B10K) Project - Family phase.</title>
        <authorList>
            <person name="Zhang G."/>
        </authorList>
    </citation>
    <scope>NUCLEOTIDE SEQUENCE [LARGE SCALE GENOMIC DNA]</scope>
    <source>
        <strain evidence="10">B10K-CU-031-22</strain>
    </source>
</reference>
<evidence type="ECO:0000256" key="6">
    <source>
        <dbReference type="ARBA" id="ARBA00023242"/>
    </source>
</evidence>
<dbReference type="PANTHER" id="PTHR45996:SF4">
    <property type="entry name" value="CYCLIC AMP-RESPONSIVE ELEMENT-BINDING PROTEIN 3"/>
    <property type="match status" value="1"/>
</dbReference>
<accession>A0A7K5GYW3</accession>
<dbReference type="PANTHER" id="PTHR45996">
    <property type="entry name" value="AGAP001464-PB"/>
    <property type="match status" value="1"/>
</dbReference>
<dbReference type="EMBL" id="VZRC01000799">
    <property type="protein sequence ID" value="NWS62251.1"/>
    <property type="molecule type" value="Genomic_DNA"/>
</dbReference>
<dbReference type="GO" id="GO:0000981">
    <property type="term" value="F:DNA-binding transcription factor activity, RNA polymerase II-specific"/>
    <property type="evidence" value="ECO:0007669"/>
    <property type="project" value="TreeGrafter"/>
</dbReference>
<feature type="region of interest" description="Disordered" evidence="8">
    <location>
        <begin position="79"/>
        <end position="100"/>
    </location>
</feature>
<feature type="compositionally biased region" description="Polar residues" evidence="8">
    <location>
        <begin position="370"/>
        <end position="389"/>
    </location>
</feature>
<dbReference type="GO" id="GO:0005634">
    <property type="term" value="C:nucleus"/>
    <property type="evidence" value="ECO:0007669"/>
    <property type="project" value="TreeGrafter"/>
</dbReference>
<evidence type="ECO:0000256" key="3">
    <source>
        <dbReference type="ARBA" id="ARBA00023015"/>
    </source>
</evidence>
<proteinExistence type="inferred from homology"/>
<evidence type="ECO:0000256" key="2">
    <source>
        <dbReference type="ARBA" id="ARBA00009050"/>
    </source>
</evidence>
<gene>
    <name evidence="10" type="primary">Creb3</name>
    <name evidence="10" type="ORF">CHUBUR_R02572</name>
</gene>
<evidence type="ECO:0000256" key="1">
    <source>
        <dbReference type="ARBA" id="ARBA00004648"/>
    </source>
</evidence>
<dbReference type="SMART" id="SM00338">
    <property type="entry name" value="BRLZ"/>
    <property type="match status" value="1"/>
</dbReference>
<evidence type="ECO:0000256" key="7">
    <source>
        <dbReference type="SAM" id="Coils"/>
    </source>
</evidence>
<dbReference type="GO" id="GO:0005789">
    <property type="term" value="C:endoplasmic reticulum membrane"/>
    <property type="evidence" value="ECO:0007669"/>
    <property type="project" value="UniProtKB-SubCell"/>
</dbReference>
<keyword evidence="6" id="KW-0539">Nucleus</keyword>
<dbReference type="InterPro" id="IPR046347">
    <property type="entry name" value="bZIP_sf"/>
</dbReference>
<keyword evidence="5" id="KW-0804">Transcription</keyword>
<keyword evidence="11" id="KW-1185">Reference proteome</keyword>
<dbReference type="SUPFAM" id="SSF57959">
    <property type="entry name" value="Leucine zipper domain"/>
    <property type="match status" value="1"/>
</dbReference>
<evidence type="ECO:0000256" key="5">
    <source>
        <dbReference type="ARBA" id="ARBA00023163"/>
    </source>
</evidence>
<keyword evidence="4" id="KW-0238">DNA-binding</keyword>
<feature type="domain" description="BZIP" evidence="9">
    <location>
        <begin position="198"/>
        <end position="261"/>
    </location>
</feature>
<dbReference type="PROSITE" id="PS50217">
    <property type="entry name" value="BZIP"/>
    <property type="match status" value="1"/>
</dbReference>